<gene>
    <name evidence="1" type="ORF">CWO92_08435</name>
</gene>
<dbReference type="Proteomes" id="UP000233440">
    <property type="component" value="Unassembled WGS sequence"/>
</dbReference>
<comment type="caution">
    <text evidence="1">The sequence shown here is derived from an EMBL/GenBank/DDBJ whole genome shotgun (WGS) entry which is preliminary data.</text>
</comment>
<evidence type="ECO:0000313" key="2">
    <source>
        <dbReference type="Proteomes" id="UP000233440"/>
    </source>
</evidence>
<protein>
    <submittedName>
        <fullName evidence="1">Uncharacterized protein</fullName>
    </submittedName>
</protein>
<sequence>MGRGDRYLVPFFLKLGKRENRPCVFSRGNGVITFREMKKEFNCFPAIAGYYVKETLAGPAVSII</sequence>
<organism evidence="1 2">
    <name type="scientific">Heyndrickxia camelliae</name>
    <dbReference type="NCBI Taxonomy" id="1707093"/>
    <lineage>
        <taxon>Bacteria</taxon>
        <taxon>Bacillati</taxon>
        <taxon>Bacillota</taxon>
        <taxon>Bacilli</taxon>
        <taxon>Bacillales</taxon>
        <taxon>Bacillaceae</taxon>
        <taxon>Heyndrickxia</taxon>
    </lineage>
</organism>
<dbReference type="EMBL" id="PIQO01000004">
    <property type="protein sequence ID" value="PKR85722.1"/>
    <property type="molecule type" value="Genomic_DNA"/>
</dbReference>
<name>A0A2N3LM36_9BACI</name>
<accession>A0A2N3LM36</accession>
<evidence type="ECO:0000313" key="1">
    <source>
        <dbReference type="EMBL" id="PKR85722.1"/>
    </source>
</evidence>
<keyword evidence="2" id="KW-1185">Reference proteome</keyword>
<dbReference type="AlphaFoldDB" id="A0A2N3LM36"/>
<reference evidence="1 2" key="1">
    <citation type="submission" date="2017-11" db="EMBL/GenBank/DDBJ databases">
        <title>Bacillus camelliae sp. nov., isolated from pu'er tea.</title>
        <authorList>
            <person name="Niu L."/>
        </authorList>
    </citation>
    <scope>NUCLEOTIDE SEQUENCE [LARGE SCALE GENOMIC DNA]</scope>
    <source>
        <strain evidence="1 2">7578-1</strain>
    </source>
</reference>
<proteinExistence type="predicted"/>